<dbReference type="AlphaFoldDB" id="A0A6N4TDY6"/>
<accession>A0A6N4TDY6</accession>
<dbReference type="KEGG" id="aarg:Aargi30884_00430"/>
<keyword evidence="2" id="KW-1185">Reference proteome</keyword>
<dbReference type="Pfam" id="PF18937">
    <property type="entry name" value="DUF5685"/>
    <property type="match status" value="1"/>
</dbReference>
<sequence length="279" mass="32998">MFGYVVVNKPELKIKDFDTYQSFYCGLCQQLKQRFGQFSRLALNYDMTFLAILLSGLYEPKTKERKIRCILHPAHKKDVLENTYITYAADMTVLLTYLKCQDDWEDEHSYKAKAFQKILHRQYQKVYEKYPEKCDIVIQALKESSSLEKENCDDLDRMCALSGKFMAEICCYKEDAWMPYLKKMGDYLGRFIYLLDAYDDVKKDKEKNLYNPLKNKDEKQLDTWIQPVLEMLIAESADAFEMLPILKYEDILRNILYSGVWARYYTVKKARVGEENGSL</sequence>
<gene>
    <name evidence="1" type="ORF">Aargi30884_00430</name>
</gene>
<reference evidence="2" key="1">
    <citation type="submission" date="2019-05" db="EMBL/GenBank/DDBJ databases">
        <title>Complete genome sequencing of Absiella argi strain JCM 30884.</title>
        <authorList>
            <person name="Sakamoto M."/>
            <person name="Murakami T."/>
            <person name="Mori H."/>
        </authorList>
    </citation>
    <scope>NUCLEOTIDE SEQUENCE [LARGE SCALE GENOMIC DNA]</scope>
    <source>
        <strain evidence="2">JCM 30884</strain>
    </source>
</reference>
<dbReference type="RefSeq" id="WP_118276712.1">
    <property type="nucleotide sequence ID" value="NZ_AP019695.1"/>
</dbReference>
<name>A0A6N4TDY6_9FIRM</name>
<dbReference type="Proteomes" id="UP000464754">
    <property type="component" value="Chromosome"/>
</dbReference>
<evidence type="ECO:0000313" key="1">
    <source>
        <dbReference type="EMBL" id="BBK21140.1"/>
    </source>
</evidence>
<protein>
    <submittedName>
        <fullName evidence="1">Uncharacterized protein</fullName>
    </submittedName>
</protein>
<organism evidence="1 2">
    <name type="scientific">Amedibacterium intestinale</name>
    <dbReference type="NCBI Taxonomy" id="2583452"/>
    <lineage>
        <taxon>Bacteria</taxon>
        <taxon>Bacillati</taxon>
        <taxon>Bacillota</taxon>
        <taxon>Erysipelotrichia</taxon>
        <taxon>Erysipelotrichales</taxon>
        <taxon>Erysipelotrichaceae</taxon>
        <taxon>Amedibacterium</taxon>
    </lineage>
</organism>
<dbReference type="EMBL" id="AP019695">
    <property type="protein sequence ID" value="BBK21140.1"/>
    <property type="molecule type" value="Genomic_DNA"/>
</dbReference>
<evidence type="ECO:0000313" key="2">
    <source>
        <dbReference type="Proteomes" id="UP000464754"/>
    </source>
</evidence>
<proteinExistence type="predicted"/>
<dbReference type="InterPro" id="IPR043740">
    <property type="entry name" value="DUF5685"/>
</dbReference>